<reference evidence="3" key="2">
    <citation type="journal article" date="2023" name="Plants (Basel)">
        <title>Annotation of the Turnera subulata (Passifloraceae) Draft Genome Reveals the S-Locus Evolved after the Divergence of Turneroideae from Passifloroideae in a Stepwise Manner.</title>
        <authorList>
            <person name="Henning P.M."/>
            <person name="Roalson E.H."/>
            <person name="Mir W."/>
            <person name="McCubbin A.G."/>
            <person name="Shore J.S."/>
        </authorList>
    </citation>
    <scope>NUCLEOTIDE SEQUENCE</scope>
    <source>
        <strain evidence="3">F60SS</strain>
    </source>
</reference>
<dbReference type="OrthoDB" id="778241at2759"/>
<evidence type="ECO:0000256" key="1">
    <source>
        <dbReference type="SAM" id="Coils"/>
    </source>
</evidence>
<feature type="compositionally biased region" description="Polar residues" evidence="2">
    <location>
        <begin position="261"/>
        <end position="270"/>
    </location>
</feature>
<feature type="region of interest" description="Disordered" evidence="2">
    <location>
        <begin position="261"/>
        <end position="320"/>
    </location>
</feature>
<gene>
    <name evidence="3" type="ORF">Tsubulata_039575</name>
</gene>
<evidence type="ECO:0000256" key="2">
    <source>
        <dbReference type="SAM" id="MobiDB-lite"/>
    </source>
</evidence>
<accession>A0A9Q0FKY9</accession>
<protein>
    <submittedName>
        <fullName evidence="3">Uncharacterized protein</fullName>
    </submittedName>
</protein>
<dbReference type="InterPro" id="IPR012862">
    <property type="entry name" value="DUF1635"/>
</dbReference>
<comment type="caution">
    <text evidence="3">The sequence shown here is derived from an EMBL/GenBank/DDBJ whole genome shotgun (WGS) entry which is preliminary data.</text>
</comment>
<evidence type="ECO:0000313" key="4">
    <source>
        <dbReference type="Proteomes" id="UP001141552"/>
    </source>
</evidence>
<organism evidence="3 4">
    <name type="scientific">Turnera subulata</name>
    <dbReference type="NCBI Taxonomy" id="218843"/>
    <lineage>
        <taxon>Eukaryota</taxon>
        <taxon>Viridiplantae</taxon>
        <taxon>Streptophyta</taxon>
        <taxon>Embryophyta</taxon>
        <taxon>Tracheophyta</taxon>
        <taxon>Spermatophyta</taxon>
        <taxon>Magnoliopsida</taxon>
        <taxon>eudicotyledons</taxon>
        <taxon>Gunneridae</taxon>
        <taxon>Pentapetalae</taxon>
        <taxon>rosids</taxon>
        <taxon>fabids</taxon>
        <taxon>Malpighiales</taxon>
        <taxon>Passifloraceae</taxon>
        <taxon>Turnera</taxon>
    </lineage>
</organism>
<dbReference type="PANTHER" id="PTHR33431">
    <property type="entry name" value="ENABLED-LIKE PROTEIN (DUF1635)"/>
    <property type="match status" value="1"/>
</dbReference>
<evidence type="ECO:0000313" key="3">
    <source>
        <dbReference type="EMBL" id="KAJ4832689.1"/>
    </source>
</evidence>
<dbReference type="AlphaFoldDB" id="A0A9Q0FKY9"/>
<keyword evidence="4" id="KW-1185">Reference proteome</keyword>
<dbReference type="EMBL" id="JAKUCV010005103">
    <property type="protein sequence ID" value="KAJ4832689.1"/>
    <property type="molecule type" value="Genomic_DNA"/>
</dbReference>
<dbReference type="Proteomes" id="UP001141552">
    <property type="component" value="Unassembled WGS sequence"/>
</dbReference>
<sequence length="320" mass="34962">MEEINTLCDHEESISGVKNKLISTTLQLESLKMNAELQRKEHEKTVQQYKNLLSIANQERDEAIQHLHYLLGSFVSSGTPDQLSTNVLNPHLQPQSPLSVPPINFSLSGSNSETCTLLSNDSSPVDSLFDAFPSPDLLNLNLSGSSNKAFPINPYVQDHTGSTFASLASPGMNNLKADVDRADVEIEKIVQGKELPQPGNLFQTMKDSGPLLQTILVTGLLPQWRNPPPFLQALSPQASIRGDHVVSPHINKEQYENLSCLTPRPSNLSSAEKHRRSSPAIREPKLKTSGLLGSGLSHGKTSSSSGVTSSQNLRVKRKMM</sequence>
<dbReference type="Pfam" id="PF07795">
    <property type="entry name" value="DUF1635"/>
    <property type="match status" value="1"/>
</dbReference>
<feature type="compositionally biased region" description="Low complexity" evidence="2">
    <location>
        <begin position="287"/>
        <end position="310"/>
    </location>
</feature>
<name>A0A9Q0FKY9_9ROSI</name>
<feature type="coiled-coil region" evidence="1">
    <location>
        <begin position="28"/>
        <end position="66"/>
    </location>
</feature>
<keyword evidence="1" id="KW-0175">Coiled coil</keyword>
<proteinExistence type="predicted"/>
<reference evidence="3" key="1">
    <citation type="submission" date="2022-02" db="EMBL/GenBank/DDBJ databases">
        <authorList>
            <person name="Henning P.M."/>
            <person name="McCubbin A.G."/>
            <person name="Shore J.S."/>
        </authorList>
    </citation>
    <scope>NUCLEOTIDE SEQUENCE</scope>
    <source>
        <strain evidence="3">F60SS</strain>
        <tissue evidence="3">Leaves</tissue>
    </source>
</reference>
<dbReference type="PANTHER" id="PTHR33431:SF12">
    <property type="entry name" value="HIGH MOBILITY GROUP BOX PROTEIN, PUTATIVE (DUF1635)-RELATED"/>
    <property type="match status" value="1"/>
</dbReference>